<organism evidence="1">
    <name type="scientific">Arundo donax</name>
    <name type="common">Giant reed</name>
    <name type="synonym">Donax arundinaceus</name>
    <dbReference type="NCBI Taxonomy" id="35708"/>
    <lineage>
        <taxon>Eukaryota</taxon>
        <taxon>Viridiplantae</taxon>
        <taxon>Streptophyta</taxon>
        <taxon>Embryophyta</taxon>
        <taxon>Tracheophyta</taxon>
        <taxon>Spermatophyta</taxon>
        <taxon>Magnoliopsida</taxon>
        <taxon>Liliopsida</taxon>
        <taxon>Poales</taxon>
        <taxon>Poaceae</taxon>
        <taxon>PACMAD clade</taxon>
        <taxon>Arundinoideae</taxon>
        <taxon>Arundineae</taxon>
        <taxon>Arundo</taxon>
    </lineage>
</organism>
<reference evidence="1" key="2">
    <citation type="journal article" date="2015" name="Data Brief">
        <title>Shoot transcriptome of the giant reed, Arundo donax.</title>
        <authorList>
            <person name="Barrero R.A."/>
            <person name="Guerrero F.D."/>
            <person name="Moolhuijzen P."/>
            <person name="Goolsby J.A."/>
            <person name="Tidwell J."/>
            <person name="Bellgard S.E."/>
            <person name="Bellgard M.I."/>
        </authorList>
    </citation>
    <scope>NUCLEOTIDE SEQUENCE</scope>
    <source>
        <tissue evidence="1">Shoot tissue taken approximately 20 cm above the soil surface</tissue>
    </source>
</reference>
<dbReference type="AlphaFoldDB" id="A0A0A9AQA7"/>
<name>A0A0A9AQA7_ARUDO</name>
<reference evidence="1" key="1">
    <citation type="submission" date="2014-09" db="EMBL/GenBank/DDBJ databases">
        <authorList>
            <person name="Magalhaes I.L.F."/>
            <person name="Oliveira U."/>
            <person name="Santos F.R."/>
            <person name="Vidigal T.H.D.A."/>
            <person name="Brescovit A.D."/>
            <person name="Santos A.J."/>
        </authorList>
    </citation>
    <scope>NUCLEOTIDE SEQUENCE</scope>
    <source>
        <tissue evidence="1">Shoot tissue taken approximately 20 cm above the soil surface</tissue>
    </source>
</reference>
<sequence length="50" mass="5481">MASKPHYSVWPPFKCCRLPRQPLSSWPWLSSMCTAAPPPVAAAALPTSRT</sequence>
<protein>
    <submittedName>
        <fullName evidence="1">Uncharacterized protein</fullName>
    </submittedName>
</protein>
<accession>A0A0A9AQA7</accession>
<dbReference type="EMBL" id="GBRH01243976">
    <property type="protein sequence ID" value="JAD53919.1"/>
    <property type="molecule type" value="Transcribed_RNA"/>
</dbReference>
<evidence type="ECO:0000313" key="1">
    <source>
        <dbReference type="EMBL" id="JAD53919.1"/>
    </source>
</evidence>
<proteinExistence type="predicted"/>